<sequence length="191" mass="21042">MEVSIRRVLSSSPQYAEAIVVAFDRRLRGLTSQNHDAPDLPVFLTSLFQRLHDHSECEAVDNESSSAGKRTTDNGARSRTSSTVIPAGSVVPSQTPVSLKREREKDEKDPQKTSKSKKPCHIVTCDNIEKVANEADKKRPKQGTEASFEKQLGIFRAVWGILFPDAGSGPKSPCPRSQTWSRISSLPPLQT</sequence>
<reference evidence="2" key="1">
    <citation type="submission" date="2021-12" db="EMBL/GenBank/DDBJ databases">
        <title>Comparative genomics, transcriptomics and evolutionary studies reveal genomic signatures of adaptation to plant cell wall in hemibiotrophic fungi.</title>
        <authorList>
            <consortium name="DOE Joint Genome Institute"/>
            <person name="Baroncelli R."/>
            <person name="Diaz J.F."/>
            <person name="Benocci T."/>
            <person name="Peng M."/>
            <person name="Battaglia E."/>
            <person name="Haridas S."/>
            <person name="Andreopoulos W."/>
            <person name="Labutti K."/>
            <person name="Pangilinan J."/>
            <person name="Floch G.L."/>
            <person name="Makela M.R."/>
            <person name="Henrissat B."/>
            <person name="Grigoriev I.V."/>
            <person name="Crouch J.A."/>
            <person name="De Vries R.P."/>
            <person name="Sukno S.A."/>
            <person name="Thon M.R."/>
        </authorList>
    </citation>
    <scope>NUCLEOTIDE SEQUENCE</scope>
    <source>
        <strain evidence="2">CBS 112980</strain>
    </source>
</reference>
<feature type="compositionally biased region" description="Basic and acidic residues" evidence="1">
    <location>
        <begin position="99"/>
        <end position="112"/>
    </location>
</feature>
<feature type="compositionally biased region" description="Polar residues" evidence="1">
    <location>
        <begin position="62"/>
        <end position="84"/>
    </location>
</feature>
<gene>
    <name evidence="2" type="ORF">BDZ83DRAFT_653968</name>
</gene>
<feature type="region of interest" description="Disordered" evidence="1">
    <location>
        <begin position="57"/>
        <end position="120"/>
    </location>
</feature>
<organism evidence="2 3">
    <name type="scientific">Glomerella acutata</name>
    <name type="common">Colletotrichum acutatum</name>
    <dbReference type="NCBI Taxonomy" id="27357"/>
    <lineage>
        <taxon>Eukaryota</taxon>
        <taxon>Fungi</taxon>
        <taxon>Dikarya</taxon>
        <taxon>Ascomycota</taxon>
        <taxon>Pezizomycotina</taxon>
        <taxon>Sordariomycetes</taxon>
        <taxon>Hypocreomycetidae</taxon>
        <taxon>Glomerellales</taxon>
        <taxon>Glomerellaceae</taxon>
        <taxon>Colletotrichum</taxon>
        <taxon>Colletotrichum acutatum species complex</taxon>
    </lineage>
</organism>
<name>A0AAD8UEE0_GLOAC</name>
<comment type="caution">
    <text evidence="2">The sequence shown here is derived from an EMBL/GenBank/DDBJ whole genome shotgun (WGS) entry which is preliminary data.</text>
</comment>
<evidence type="ECO:0000313" key="3">
    <source>
        <dbReference type="Proteomes" id="UP001244207"/>
    </source>
</evidence>
<feature type="region of interest" description="Disordered" evidence="1">
    <location>
        <begin position="166"/>
        <end position="191"/>
    </location>
</feature>
<dbReference type="EMBL" id="JAHMHS010000080">
    <property type="protein sequence ID" value="KAK1722376.1"/>
    <property type="molecule type" value="Genomic_DNA"/>
</dbReference>
<protein>
    <submittedName>
        <fullName evidence="2">Uncharacterized protein</fullName>
    </submittedName>
</protein>
<dbReference type="RefSeq" id="XP_060362431.1">
    <property type="nucleotide sequence ID" value="XM_060510678.1"/>
</dbReference>
<accession>A0AAD8UEE0</accession>
<dbReference type="Proteomes" id="UP001244207">
    <property type="component" value="Unassembled WGS sequence"/>
</dbReference>
<keyword evidence="3" id="KW-1185">Reference proteome</keyword>
<proteinExistence type="predicted"/>
<dbReference type="GeneID" id="85394577"/>
<evidence type="ECO:0000313" key="2">
    <source>
        <dbReference type="EMBL" id="KAK1722376.1"/>
    </source>
</evidence>
<dbReference type="AlphaFoldDB" id="A0AAD8UEE0"/>
<evidence type="ECO:0000256" key="1">
    <source>
        <dbReference type="SAM" id="MobiDB-lite"/>
    </source>
</evidence>
<feature type="compositionally biased region" description="Polar residues" evidence="1">
    <location>
        <begin position="175"/>
        <end position="191"/>
    </location>
</feature>